<feature type="DNA-binding region" description="H-T-H motif" evidence="4">
    <location>
        <begin position="31"/>
        <end position="50"/>
    </location>
</feature>
<evidence type="ECO:0000256" key="3">
    <source>
        <dbReference type="ARBA" id="ARBA00023163"/>
    </source>
</evidence>
<evidence type="ECO:0000259" key="5">
    <source>
        <dbReference type="PROSITE" id="PS50977"/>
    </source>
</evidence>
<evidence type="ECO:0000313" key="7">
    <source>
        <dbReference type="Proteomes" id="UP000761264"/>
    </source>
</evidence>
<evidence type="ECO:0000256" key="2">
    <source>
        <dbReference type="ARBA" id="ARBA00023125"/>
    </source>
</evidence>
<evidence type="ECO:0000313" key="6">
    <source>
        <dbReference type="EMBL" id="NIA71233.1"/>
    </source>
</evidence>
<dbReference type="InterPro" id="IPR050109">
    <property type="entry name" value="HTH-type_TetR-like_transc_reg"/>
</dbReference>
<dbReference type="PANTHER" id="PTHR30055">
    <property type="entry name" value="HTH-TYPE TRANSCRIPTIONAL REGULATOR RUTR"/>
    <property type="match status" value="1"/>
</dbReference>
<dbReference type="InterPro" id="IPR004111">
    <property type="entry name" value="Repressor_TetR_C"/>
</dbReference>
<dbReference type="Proteomes" id="UP000761264">
    <property type="component" value="Unassembled WGS sequence"/>
</dbReference>
<keyword evidence="2 4" id="KW-0238">DNA-binding</keyword>
<keyword evidence="7" id="KW-1185">Reference proteome</keyword>
<keyword evidence="1" id="KW-0805">Transcription regulation</keyword>
<sequence length="212" mass="23321">MTRPGPKGISPNEIVRAGIALMEEEGADGFSVRKLANTFGCDPMAVLYHFKSKVGLERAMADALNAEVKPVDPNAPWRERLADMAHQYRALALRYPQTFPLLTRFWMTGPSDYRHAEMVYQALDDAGLNDQQISTICCGWYASVLGLATAEVGGMLQSATQQDIAEVEALPADQFPVVKRLVPVFKTQKPGQVHAVMVEMILDAIEQQLTAS</sequence>
<dbReference type="InterPro" id="IPR009057">
    <property type="entry name" value="Homeodomain-like_sf"/>
</dbReference>
<organism evidence="6 7">
    <name type="scientific">Pelagibius litoralis</name>
    <dbReference type="NCBI Taxonomy" id="374515"/>
    <lineage>
        <taxon>Bacteria</taxon>
        <taxon>Pseudomonadati</taxon>
        <taxon>Pseudomonadota</taxon>
        <taxon>Alphaproteobacteria</taxon>
        <taxon>Rhodospirillales</taxon>
        <taxon>Rhodovibrionaceae</taxon>
        <taxon>Pelagibius</taxon>
    </lineage>
</organism>
<gene>
    <name evidence="6" type="ORF">HBA54_21775</name>
</gene>
<dbReference type="GO" id="GO:0045892">
    <property type="term" value="P:negative regulation of DNA-templated transcription"/>
    <property type="evidence" value="ECO:0007669"/>
    <property type="project" value="InterPro"/>
</dbReference>
<dbReference type="SUPFAM" id="SSF48498">
    <property type="entry name" value="Tetracyclin repressor-like, C-terminal domain"/>
    <property type="match status" value="1"/>
</dbReference>
<dbReference type="SUPFAM" id="SSF46689">
    <property type="entry name" value="Homeodomain-like"/>
    <property type="match status" value="1"/>
</dbReference>
<dbReference type="PANTHER" id="PTHR30055:SF151">
    <property type="entry name" value="TRANSCRIPTIONAL REGULATORY PROTEIN"/>
    <property type="match status" value="1"/>
</dbReference>
<protein>
    <submittedName>
        <fullName evidence="6">TetR/AcrR family transcriptional regulator</fullName>
    </submittedName>
</protein>
<feature type="domain" description="HTH tetR-type" evidence="5">
    <location>
        <begin position="8"/>
        <end position="68"/>
    </location>
</feature>
<keyword evidence="3" id="KW-0804">Transcription</keyword>
<reference evidence="6" key="1">
    <citation type="submission" date="2020-03" db="EMBL/GenBank/DDBJ databases">
        <title>Genome of Pelagibius litoralis DSM 21314T.</title>
        <authorList>
            <person name="Wang G."/>
        </authorList>
    </citation>
    <scope>NUCLEOTIDE SEQUENCE</scope>
    <source>
        <strain evidence="6">DSM 21314</strain>
    </source>
</reference>
<dbReference type="Pfam" id="PF00440">
    <property type="entry name" value="TetR_N"/>
    <property type="match status" value="1"/>
</dbReference>
<dbReference type="Gene3D" id="1.10.357.10">
    <property type="entry name" value="Tetracycline Repressor, domain 2"/>
    <property type="match status" value="1"/>
</dbReference>
<comment type="caution">
    <text evidence="6">The sequence shown here is derived from an EMBL/GenBank/DDBJ whole genome shotgun (WGS) entry which is preliminary data.</text>
</comment>
<evidence type="ECO:0000256" key="4">
    <source>
        <dbReference type="PROSITE-ProRule" id="PRU00335"/>
    </source>
</evidence>
<dbReference type="PROSITE" id="PS50977">
    <property type="entry name" value="HTH_TETR_2"/>
    <property type="match status" value="1"/>
</dbReference>
<dbReference type="GO" id="GO:0000976">
    <property type="term" value="F:transcription cis-regulatory region binding"/>
    <property type="evidence" value="ECO:0007669"/>
    <property type="project" value="TreeGrafter"/>
</dbReference>
<dbReference type="EMBL" id="JAAQPH010000020">
    <property type="protein sequence ID" value="NIA71233.1"/>
    <property type="molecule type" value="Genomic_DNA"/>
</dbReference>
<proteinExistence type="predicted"/>
<dbReference type="GO" id="GO:0003700">
    <property type="term" value="F:DNA-binding transcription factor activity"/>
    <property type="evidence" value="ECO:0007669"/>
    <property type="project" value="TreeGrafter"/>
</dbReference>
<dbReference type="Pfam" id="PF02909">
    <property type="entry name" value="TetR_C_1"/>
    <property type="match status" value="1"/>
</dbReference>
<dbReference type="InterPro" id="IPR036271">
    <property type="entry name" value="Tet_transcr_reg_TetR-rel_C_sf"/>
</dbReference>
<name>A0A967K9T2_9PROT</name>
<dbReference type="InterPro" id="IPR001647">
    <property type="entry name" value="HTH_TetR"/>
</dbReference>
<evidence type="ECO:0000256" key="1">
    <source>
        <dbReference type="ARBA" id="ARBA00023015"/>
    </source>
</evidence>
<accession>A0A967K9T2</accession>
<dbReference type="AlphaFoldDB" id="A0A967K9T2"/>